<protein>
    <submittedName>
        <fullName evidence="1">Uncharacterized protein</fullName>
    </submittedName>
</protein>
<name>A0A8J7Z691_9CYAN</name>
<gene>
    <name evidence="1" type="ORF">GS601_16410</name>
</gene>
<accession>A0A8J7Z691</accession>
<evidence type="ECO:0000313" key="1">
    <source>
        <dbReference type="EMBL" id="NDJ18848.1"/>
    </source>
</evidence>
<dbReference type="Proteomes" id="UP000646053">
    <property type="component" value="Unassembled WGS sequence"/>
</dbReference>
<proteinExistence type="predicted"/>
<organism evidence="1 2">
    <name type="scientific">Myxacorys almedinensis A</name>
    <dbReference type="NCBI Taxonomy" id="2690445"/>
    <lineage>
        <taxon>Bacteria</taxon>
        <taxon>Bacillati</taxon>
        <taxon>Cyanobacteriota</taxon>
        <taxon>Cyanophyceae</taxon>
        <taxon>Leptolyngbyales</taxon>
        <taxon>Leptolyngbyaceae</taxon>
        <taxon>Myxacorys</taxon>
        <taxon>Myxacorys almedinensis</taxon>
    </lineage>
</organism>
<keyword evidence="2" id="KW-1185">Reference proteome</keyword>
<comment type="caution">
    <text evidence="1">The sequence shown here is derived from an EMBL/GenBank/DDBJ whole genome shotgun (WGS) entry which is preliminary data.</text>
</comment>
<evidence type="ECO:0000313" key="2">
    <source>
        <dbReference type="Proteomes" id="UP000646053"/>
    </source>
</evidence>
<dbReference type="AlphaFoldDB" id="A0A8J7Z691"/>
<dbReference type="EMBL" id="WVIE01000020">
    <property type="protein sequence ID" value="NDJ18848.1"/>
    <property type="molecule type" value="Genomic_DNA"/>
</dbReference>
<sequence length="104" mass="12005">MKTQLTTQDLSLLEGLRVKRLRQRFTKSLGLCALHLEGSDTLIVHCPEPWIVDRLLNDLDRLLKAIWIVAGIKYVSICYAEEEIYRAKTRSIRQRYLSQSGKGC</sequence>
<reference evidence="1" key="1">
    <citation type="submission" date="2019-12" db="EMBL/GenBank/DDBJ databases">
        <title>High-Quality draft genome sequences of three cyanobacteria isolated from the limestone walls of the Old Cathedral of Coimbra.</title>
        <authorList>
            <person name="Tiago I."/>
            <person name="Soares F."/>
            <person name="Portugal A."/>
        </authorList>
    </citation>
    <scope>NUCLEOTIDE SEQUENCE</scope>
    <source>
        <strain evidence="1">A</strain>
    </source>
</reference>
<dbReference type="RefSeq" id="WP_162424371.1">
    <property type="nucleotide sequence ID" value="NZ_WVIE01000020.1"/>
</dbReference>